<feature type="domain" description="Reverse transcriptase Ty1/copia-type" evidence="1">
    <location>
        <begin position="26"/>
        <end position="68"/>
    </location>
</feature>
<proteinExistence type="predicted"/>
<protein>
    <recommendedName>
        <fullName evidence="1">Reverse transcriptase Ty1/copia-type domain-containing protein</fullName>
    </recommendedName>
</protein>
<name>A0AAU9UN52_EUPED</name>
<dbReference type="AlphaFoldDB" id="A0AAU9UN52"/>
<reference evidence="2" key="1">
    <citation type="submission" date="2022-03" db="EMBL/GenBank/DDBJ databases">
        <authorList>
            <person name="Tunstrom K."/>
        </authorList>
    </citation>
    <scope>NUCLEOTIDE SEQUENCE</scope>
</reference>
<dbReference type="EMBL" id="CAKOGL010000023">
    <property type="protein sequence ID" value="CAH2100613.1"/>
    <property type="molecule type" value="Genomic_DNA"/>
</dbReference>
<comment type="caution">
    <text evidence="2">The sequence shown here is derived from an EMBL/GenBank/DDBJ whole genome shotgun (WGS) entry which is preliminary data.</text>
</comment>
<sequence>MRLFSSSHADQCKKAMQKEYESLIKYKTLSLVNLPSAKRGLPCKWVFKSKTNEKGDIVHFKVRLVIKGCA</sequence>
<dbReference type="InterPro" id="IPR013103">
    <property type="entry name" value="RVT_2"/>
</dbReference>
<evidence type="ECO:0000259" key="1">
    <source>
        <dbReference type="Pfam" id="PF07727"/>
    </source>
</evidence>
<evidence type="ECO:0000313" key="2">
    <source>
        <dbReference type="EMBL" id="CAH2100613.1"/>
    </source>
</evidence>
<evidence type="ECO:0000313" key="3">
    <source>
        <dbReference type="Proteomes" id="UP001153954"/>
    </source>
</evidence>
<gene>
    <name evidence="2" type="ORF">EEDITHA_LOCUS15457</name>
</gene>
<dbReference type="Proteomes" id="UP001153954">
    <property type="component" value="Unassembled WGS sequence"/>
</dbReference>
<accession>A0AAU9UN52</accession>
<keyword evidence="3" id="KW-1185">Reference proteome</keyword>
<organism evidence="2 3">
    <name type="scientific">Euphydryas editha</name>
    <name type="common">Edith's checkerspot</name>
    <dbReference type="NCBI Taxonomy" id="104508"/>
    <lineage>
        <taxon>Eukaryota</taxon>
        <taxon>Metazoa</taxon>
        <taxon>Ecdysozoa</taxon>
        <taxon>Arthropoda</taxon>
        <taxon>Hexapoda</taxon>
        <taxon>Insecta</taxon>
        <taxon>Pterygota</taxon>
        <taxon>Neoptera</taxon>
        <taxon>Endopterygota</taxon>
        <taxon>Lepidoptera</taxon>
        <taxon>Glossata</taxon>
        <taxon>Ditrysia</taxon>
        <taxon>Papilionoidea</taxon>
        <taxon>Nymphalidae</taxon>
        <taxon>Nymphalinae</taxon>
        <taxon>Euphydryas</taxon>
    </lineage>
</organism>
<dbReference type="Pfam" id="PF07727">
    <property type="entry name" value="RVT_2"/>
    <property type="match status" value="1"/>
</dbReference>